<keyword evidence="3" id="KW-0238">DNA-binding</keyword>
<evidence type="ECO:0000256" key="2">
    <source>
        <dbReference type="ARBA" id="ARBA00023015"/>
    </source>
</evidence>
<dbReference type="SUPFAM" id="SSF53850">
    <property type="entry name" value="Periplasmic binding protein-like II"/>
    <property type="match status" value="1"/>
</dbReference>
<dbReference type="Gene3D" id="3.40.190.10">
    <property type="entry name" value="Periplasmic binding protein-like II"/>
    <property type="match status" value="1"/>
</dbReference>
<dbReference type="InterPro" id="IPR000847">
    <property type="entry name" value="LysR_HTH_N"/>
</dbReference>
<dbReference type="PROSITE" id="PS50931">
    <property type="entry name" value="HTH_LYSR"/>
    <property type="match status" value="1"/>
</dbReference>
<dbReference type="Pfam" id="PF03466">
    <property type="entry name" value="LysR_substrate"/>
    <property type="match status" value="1"/>
</dbReference>
<dbReference type="InterPro" id="IPR050176">
    <property type="entry name" value="LTTR"/>
</dbReference>
<dbReference type="Gene3D" id="1.10.10.10">
    <property type="entry name" value="Winged helix-like DNA-binding domain superfamily/Winged helix DNA-binding domain"/>
    <property type="match status" value="1"/>
</dbReference>
<dbReference type="PATRIC" id="fig|1195246.3.peg.194"/>
<gene>
    <name evidence="6" type="ORF">AGRI_00955</name>
</gene>
<dbReference type="InterPro" id="IPR036388">
    <property type="entry name" value="WH-like_DNA-bd_sf"/>
</dbReference>
<dbReference type="GO" id="GO:0003677">
    <property type="term" value="F:DNA binding"/>
    <property type="evidence" value="ECO:0007669"/>
    <property type="project" value="UniProtKB-KW"/>
</dbReference>
<dbReference type="eggNOG" id="COG0583">
    <property type="taxonomic scope" value="Bacteria"/>
</dbReference>
<proteinExistence type="inferred from homology"/>
<name>I9DW35_9ALTE</name>
<evidence type="ECO:0000256" key="3">
    <source>
        <dbReference type="ARBA" id="ARBA00023125"/>
    </source>
</evidence>
<keyword evidence="7" id="KW-1185">Reference proteome</keyword>
<dbReference type="Proteomes" id="UP000035062">
    <property type="component" value="Unassembled WGS sequence"/>
</dbReference>
<dbReference type="SUPFAM" id="SSF46785">
    <property type="entry name" value="Winged helix' DNA-binding domain"/>
    <property type="match status" value="1"/>
</dbReference>
<dbReference type="EMBL" id="AKKU01000001">
    <property type="protein sequence ID" value="EIW90395.1"/>
    <property type="molecule type" value="Genomic_DNA"/>
</dbReference>
<comment type="similarity">
    <text evidence="1">Belongs to the LysR transcriptional regulatory family.</text>
</comment>
<dbReference type="InterPro" id="IPR005119">
    <property type="entry name" value="LysR_subst-bd"/>
</dbReference>
<keyword evidence="2" id="KW-0805">Transcription regulation</keyword>
<dbReference type="GO" id="GO:0003700">
    <property type="term" value="F:DNA-binding transcription factor activity"/>
    <property type="evidence" value="ECO:0007669"/>
    <property type="project" value="InterPro"/>
</dbReference>
<evidence type="ECO:0000313" key="6">
    <source>
        <dbReference type="EMBL" id="EIW90395.1"/>
    </source>
</evidence>
<dbReference type="Pfam" id="PF00126">
    <property type="entry name" value="HTH_1"/>
    <property type="match status" value="1"/>
</dbReference>
<accession>I9DW35</accession>
<feature type="domain" description="HTH lysR-type" evidence="5">
    <location>
        <begin position="1"/>
        <end position="58"/>
    </location>
</feature>
<protein>
    <submittedName>
        <fullName evidence="6">LysR family transcriptional regulator</fullName>
    </submittedName>
</protein>
<dbReference type="InterPro" id="IPR036390">
    <property type="entry name" value="WH_DNA-bd_sf"/>
</dbReference>
<dbReference type="PANTHER" id="PTHR30579:SF8">
    <property type="entry name" value="HTH-TYPE TRANSCRIPTIONAL REGULATOR HDFR"/>
    <property type="match status" value="1"/>
</dbReference>
<dbReference type="STRING" id="1195246.AGRI_00955"/>
<keyword evidence="4" id="KW-0804">Transcription</keyword>
<dbReference type="FunFam" id="1.10.10.10:FF:000001">
    <property type="entry name" value="LysR family transcriptional regulator"/>
    <property type="match status" value="1"/>
</dbReference>
<sequence>MDTDLLKTFLEVQRTRHFGKAAENLYLTQSAVSFRIRQLEQQLGVNLFIRHRNNIQLTAAGERLLPHAQTMLAALQKARQDVANSVNEPCYFQLGVAPLFVNSLLAAPLRALQQRLPELNLRIDLLSREHLSQQLLSQQLDLALLTEPAKTDELYAVAQGQVTLLAVCQGSAVVDELAYCHLDWGNHPGHPSANRTTLRTNSCELALDAVLHQAVYSYLPAPLLQPYLSSKQLQPMPQLPCLVLPYYLVCHRERREDNLIKQISQQLLTLGAE</sequence>
<reference evidence="6 7" key="1">
    <citation type="journal article" date="2012" name="J. Bacteriol.">
        <title>Genome Sequence of Pectin-Degrading Alishewanella agri, Isolated from Landfill Soil.</title>
        <authorList>
            <person name="Kim J."/>
            <person name="Jung J."/>
            <person name="Sung J.S."/>
            <person name="Chun J."/>
            <person name="Park W."/>
        </authorList>
    </citation>
    <scope>NUCLEOTIDE SEQUENCE [LARGE SCALE GENOMIC DNA]</scope>
    <source>
        <strain evidence="6 7">BL06</strain>
    </source>
</reference>
<organism evidence="6 7">
    <name type="scientific">Alishewanella agri BL06</name>
    <dbReference type="NCBI Taxonomy" id="1195246"/>
    <lineage>
        <taxon>Bacteria</taxon>
        <taxon>Pseudomonadati</taxon>
        <taxon>Pseudomonadota</taxon>
        <taxon>Gammaproteobacteria</taxon>
        <taxon>Alteromonadales</taxon>
        <taxon>Alteromonadaceae</taxon>
        <taxon>Alishewanella</taxon>
    </lineage>
</organism>
<evidence type="ECO:0000313" key="7">
    <source>
        <dbReference type="Proteomes" id="UP000035062"/>
    </source>
</evidence>
<comment type="caution">
    <text evidence="6">The sequence shown here is derived from an EMBL/GenBank/DDBJ whole genome shotgun (WGS) entry which is preliminary data.</text>
</comment>
<evidence type="ECO:0000256" key="1">
    <source>
        <dbReference type="ARBA" id="ARBA00009437"/>
    </source>
</evidence>
<dbReference type="RefSeq" id="WP_008983169.1">
    <property type="nucleotide sequence ID" value="NZ_AKKU01000001.1"/>
</dbReference>
<dbReference type="PRINTS" id="PR00039">
    <property type="entry name" value="HTHLYSR"/>
</dbReference>
<dbReference type="PANTHER" id="PTHR30579">
    <property type="entry name" value="TRANSCRIPTIONAL REGULATOR"/>
    <property type="match status" value="1"/>
</dbReference>
<evidence type="ECO:0000259" key="5">
    <source>
        <dbReference type="PROSITE" id="PS50931"/>
    </source>
</evidence>
<dbReference type="AlphaFoldDB" id="I9DW35"/>
<evidence type="ECO:0000256" key="4">
    <source>
        <dbReference type="ARBA" id="ARBA00023163"/>
    </source>
</evidence>